<keyword evidence="3" id="KW-1003">Cell membrane</keyword>
<dbReference type="SMART" id="SM00267">
    <property type="entry name" value="GGDEF"/>
    <property type="match status" value="1"/>
</dbReference>
<dbReference type="PANTHER" id="PTHR45138">
    <property type="entry name" value="REGULATORY COMPONENTS OF SENSORY TRANSDUCTION SYSTEM"/>
    <property type="match status" value="1"/>
</dbReference>
<feature type="region of interest" description="Disordered" evidence="7">
    <location>
        <begin position="459"/>
        <end position="482"/>
    </location>
</feature>
<dbReference type="Pfam" id="PF02743">
    <property type="entry name" value="dCache_1"/>
    <property type="match status" value="1"/>
</dbReference>
<proteinExistence type="predicted"/>
<evidence type="ECO:0000256" key="7">
    <source>
        <dbReference type="SAM" id="MobiDB-lite"/>
    </source>
</evidence>
<dbReference type="CDD" id="cd01949">
    <property type="entry name" value="GGDEF"/>
    <property type="match status" value="1"/>
</dbReference>
<dbReference type="InterPro" id="IPR050469">
    <property type="entry name" value="Diguanylate_Cyclase"/>
</dbReference>
<sequence>MLIAGFLATSLSSYYTSRESIRLRISSKGLPLTSDNIYSEIQHDLLRPVLIAAQMANDTFLRNWVLEGERRPEQIKQFLQEVKSRYGAVSAFLVSENSRHYYYAGGVLKDVAEGEARDKWYFRLRGIAGDYETNVDPDLANRDAITIFINHKVLDFKGNFIGATGIGLTLDAVSHIVDNYQQRFNRRIYFVDRSGQIVLASKSLYLLRGSIRELPGIREVADKVMAAGNEPEAMHYPFRGSTIWLNARFIPELGWYLLVEEDESGEISAIRNALLLNILISTCITVVVLAITLYAINRFQRRLERLANYDVLTGLLNRQAFELLIQQSINTAQRYQRPLAAILFDLDHFKTINDTHGHLVGDEVLRQIASVTRSVLRESDAICRWGGEEFLILLSECSQAQALLTAEKLRATIELHDFTAPVKLVTISAGVVQYRQRETAISFFARADEALYRAKANGRNQVELESQPTDRSSEPPKTTINA</sequence>
<dbReference type="Pfam" id="PF00990">
    <property type="entry name" value="GGDEF"/>
    <property type="match status" value="1"/>
</dbReference>
<comment type="caution">
    <text evidence="10">The sequence shown here is derived from an EMBL/GenBank/DDBJ whole genome shotgun (WGS) entry which is preliminary data.</text>
</comment>
<evidence type="ECO:0000256" key="4">
    <source>
        <dbReference type="ARBA" id="ARBA00022692"/>
    </source>
</evidence>
<name>A0ABU9Z0H7_9RHOO</name>
<keyword evidence="4 8" id="KW-0812">Transmembrane</keyword>
<dbReference type="PROSITE" id="PS50887">
    <property type="entry name" value="GGDEF"/>
    <property type="match status" value="1"/>
</dbReference>
<dbReference type="Gene3D" id="3.30.70.270">
    <property type="match status" value="1"/>
</dbReference>
<evidence type="ECO:0000259" key="9">
    <source>
        <dbReference type="PROSITE" id="PS50887"/>
    </source>
</evidence>
<reference evidence="10 11" key="1">
    <citation type="journal article" date="2018" name="Int. J. Syst. Evol. Microbiol.">
        <title>Uliginosibacterium sediminicola sp. nov., isolated from freshwater sediment.</title>
        <authorList>
            <person name="Hwang W.M."/>
            <person name="Kim S.M."/>
            <person name="Kang K."/>
            <person name="Ahn T.Y."/>
        </authorList>
    </citation>
    <scope>NUCLEOTIDE SEQUENCE [LARGE SCALE GENOMIC DNA]</scope>
    <source>
        <strain evidence="10 11">M1-21</strain>
    </source>
</reference>
<evidence type="ECO:0000256" key="2">
    <source>
        <dbReference type="ARBA" id="ARBA00012528"/>
    </source>
</evidence>
<evidence type="ECO:0000256" key="6">
    <source>
        <dbReference type="ARBA" id="ARBA00023136"/>
    </source>
</evidence>
<keyword evidence="5 8" id="KW-1133">Transmembrane helix</keyword>
<dbReference type="PANTHER" id="PTHR45138:SF24">
    <property type="entry name" value="DIGUANYLATE CYCLASE DGCC-RELATED"/>
    <property type="match status" value="1"/>
</dbReference>
<keyword evidence="6 8" id="KW-0472">Membrane</keyword>
<dbReference type="GO" id="GO:0052621">
    <property type="term" value="F:diguanylate cyclase activity"/>
    <property type="evidence" value="ECO:0007669"/>
    <property type="project" value="UniProtKB-EC"/>
</dbReference>
<dbReference type="Proteomes" id="UP001410394">
    <property type="component" value="Unassembled WGS sequence"/>
</dbReference>
<evidence type="ECO:0000256" key="1">
    <source>
        <dbReference type="ARBA" id="ARBA00004651"/>
    </source>
</evidence>
<gene>
    <name evidence="10" type="ORF">ABDB84_13260</name>
</gene>
<dbReference type="EMBL" id="JBDIVE010000007">
    <property type="protein sequence ID" value="MEN3069455.1"/>
    <property type="molecule type" value="Genomic_DNA"/>
</dbReference>
<evidence type="ECO:0000256" key="5">
    <source>
        <dbReference type="ARBA" id="ARBA00022989"/>
    </source>
</evidence>
<keyword evidence="11" id="KW-1185">Reference proteome</keyword>
<evidence type="ECO:0000256" key="3">
    <source>
        <dbReference type="ARBA" id="ARBA00022475"/>
    </source>
</evidence>
<dbReference type="InterPro" id="IPR043128">
    <property type="entry name" value="Rev_trsase/Diguanyl_cyclase"/>
</dbReference>
<feature type="transmembrane region" description="Helical" evidence="8">
    <location>
        <begin position="274"/>
        <end position="296"/>
    </location>
</feature>
<dbReference type="NCBIfam" id="TIGR00254">
    <property type="entry name" value="GGDEF"/>
    <property type="match status" value="1"/>
</dbReference>
<feature type="domain" description="GGDEF" evidence="9">
    <location>
        <begin position="337"/>
        <end position="467"/>
    </location>
</feature>
<dbReference type="InterPro" id="IPR029787">
    <property type="entry name" value="Nucleotide_cyclase"/>
</dbReference>
<evidence type="ECO:0000313" key="11">
    <source>
        <dbReference type="Proteomes" id="UP001410394"/>
    </source>
</evidence>
<comment type="subcellular location">
    <subcellularLocation>
        <location evidence="1">Cell membrane</location>
        <topology evidence="1">Multi-pass membrane protein</topology>
    </subcellularLocation>
</comment>
<keyword evidence="10" id="KW-0548">Nucleotidyltransferase</keyword>
<evidence type="ECO:0000256" key="8">
    <source>
        <dbReference type="SAM" id="Phobius"/>
    </source>
</evidence>
<organism evidence="10 11">
    <name type="scientific">Uliginosibacterium sediminicola</name>
    <dbReference type="NCBI Taxonomy" id="2024550"/>
    <lineage>
        <taxon>Bacteria</taxon>
        <taxon>Pseudomonadati</taxon>
        <taxon>Pseudomonadota</taxon>
        <taxon>Betaproteobacteria</taxon>
        <taxon>Rhodocyclales</taxon>
        <taxon>Zoogloeaceae</taxon>
        <taxon>Uliginosibacterium</taxon>
    </lineage>
</organism>
<dbReference type="InterPro" id="IPR000160">
    <property type="entry name" value="GGDEF_dom"/>
</dbReference>
<dbReference type="EC" id="2.7.7.65" evidence="2"/>
<keyword evidence="10" id="KW-0808">Transferase</keyword>
<protein>
    <recommendedName>
        <fullName evidence="2">diguanylate cyclase</fullName>
        <ecNumber evidence="2">2.7.7.65</ecNumber>
    </recommendedName>
</protein>
<dbReference type="Gene3D" id="3.30.450.20">
    <property type="entry name" value="PAS domain"/>
    <property type="match status" value="1"/>
</dbReference>
<dbReference type="SUPFAM" id="SSF55073">
    <property type="entry name" value="Nucleotide cyclase"/>
    <property type="match status" value="1"/>
</dbReference>
<accession>A0ABU9Z0H7</accession>
<dbReference type="InterPro" id="IPR033479">
    <property type="entry name" value="dCache_1"/>
</dbReference>
<evidence type="ECO:0000313" key="10">
    <source>
        <dbReference type="EMBL" id="MEN3069455.1"/>
    </source>
</evidence>